<feature type="domain" description="Peptidase S54 rhomboid" evidence="8">
    <location>
        <begin position="159"/>
        <end position="306"/>
    </location>
</feature>
<feature type="transmembrane region" description="Helical" evidence="7">
    <location>
        <begin position="199"/>
        <end position="218"/>
    </location>
</feature>
<feature type="transmembrane region" description="Helical" evidence="7">
    <location>
        <begin position="174"/>
        <end position="192"/>
    </location>
</feature>
<keyword evidence="5 7" id="KW-1133">Transmembrane helix</keyword>
<protein>
    <submittedName>
        <fullName evidence="9">Rhomboid-domain-containing protein</fullName>
    </submittedName>
</protein>
<evidence type="ECO:0000256" key="5">
    <source>
        <dbReference type="ARBA" id="ARBA00022989"/>
    </source>
</evidence>
<dbReference type="OrthoDB" id="418595at2759"/>
<sequence>MASTFLSLGLRRAVSALRASPIVRCTPTRTFTSQKPSFSPLPAPSRVLRLLTQRGGGANILKFPTSKPPPGPKTFFTSSKQSIKYPAHPHPPPRQSSNFFGFLNKIPHNAVFYGIISLNAAVFTMWLMAQQKYKLEGDAKSLLWMFDNFTSSWRNLLSGRVWVAMTACFSHKDWSHILFNGFTFFFMAPLVLRTLGSKTFIFLYIGAGLTSCAISLLYDRFIDHRDVPSHGASGAICGVVSFLACLAPTLTFQLYGIIPVPAWLAALGLFGYDMYSTYTDNRGGTDTVGHIGGMLSGAAYYLMLRRTGRIMPLKW</sequence>
<name>A0A4Y7TND1_COPMI</name>
<dbReference type="EMBL" id="QPFP01000007">
    <property type="protein sequence ID" value="TEB35444.1"/>
    <property type="molecule type" value="Genomic_DNA"/>
</dbReference>
<keyword evidence="10" id="KW-1185">Reference proteome</keyword>
<feature type="transmembrane region" description="Helical" evidence="7">
    <location>
        <begin position="287"/>
        <end position="304"/>
    </location>
</feature>
<organism evidence="9 10">
    <name type="scientific">Coprinellus micaceus</name>
    <name type="common">Glistening ink-cap mushroom</name>
    <name type="synonym">Coprinus micaceus</name>
    <dbReference type="NCBI Taxonomy" id="71717"/>
    <lineage>
        <taxon>Eukaryota</taxon>
        <taxon>Fungi</taxon>
        <taxon>Dikarya</taxon>
        <taxon>Basidiomycota</taxon>
        <taxon>Agaricomycotina</taxon>
        <taxon>Agaricomycetes</taxon>
        <taxon>Agaricomycetidae</taxon>
        <taxon>Agaricales</taxon>
        <taxon>Agaricineae</taxon>
        <taxon>Psathyrellaceae</taxon>
        <taxon>Coprinellus</taxon>
    </lineage>
</organism>
<dbReference type="AlphaFoldDB" id="A0A4Y7TND1"/>
<dbReference type="GO" id="GO:0004252">
    <property type="term" value="F:serine-type endopeptidase activity"/>
    <property type="evidence" value="ECO:0007669"/>
    <property type="project" value="InterPro"/>
</dbReference>
<evidence type="ECO:0000256" key="7">
    <source>
        <dbReference type="SAM" id="Phobius"/>
    </source>
</evidence>
<evidence type="ECO:0000256" key="2">
    <source>
        <dbReference type="ARBA" id="ARBA00009045"/>
    </source>
</evidence>
<comment type="caution">
    <text evidence="9">The sequence shown here is derived from an EMBL/GenBank/DDBJ whole genome shotgun (WGS) entry which is preliminary data.</text>
</comment>
<evidence type="ECO:0000256" key="3">
    <source>
        <dbReference type="ARBA" id="ARBA00022692"/>
    </source>
</evidence>
<dbReference type="SUPFAM" id="SSF144091">
    <property type="entry name" value="Rhomboid-like"/>
    <property type="match status" value="1"/>
</dbReference>
<dbReference type="InterPro" id="IPR035952">
    <property type="entry name" value="Rhomboid-like_sf"/>
</dbReference>
<keyword evidence="3 7" id="KW-0812">Transmembrane</keyword>
<feature type="transmembrane region" description="Helical" evidence="7">
    <location>
        <begin position="254"/>
        <end position="275"/>
    </location>
</feature>
<dbReference type="STRING" id="71717.A0A4Y7TND1"/>
<evidence type="ECO:0000256" key="4">
    <source>
        <dbReference type="ARBA" id="ARBA00022801"/>
    </source>
</evidence>
<evidence type="ECO:0000256" key="6">
    <source>
        <dbReference type="ARBA" id="ARBA00023136"/>
    </source>
</evidence>
<accession>A0A4Y7TND1</accession>
<evidence type="ECO:0000313" key="10">
    <source>
        <dbReference type="Proteomes" id="UP000298030"/>
    </source>
</evidence>
<dbReference type="InterPro" id="IPR050925">
    <property type="entry name" value="Rhomboid_protease_S54"/>
</dbReference>
<gene>
    <name evidence="9" type="ORF">FA13DRAFT_1771905</name>
</gene>
<dbReference type="Proteomes" id="UP000298030">
    <property type="component" value="Unassembled WGS sequence"/>
</dbReference>
<dbReference type="PANTHER" id="PTHR43731">
    <property type="entry name" value="RHOMBOID PROTEASE"/>
    <property type="match status" value="1"/>
</dbReference>
<evidence type="ECO:0000256" key="1">
    <source>
        <dbReference type="ARBA" id="ARBA00004141"/>
    </source>
</evidence>
<evidence type="ECO:0000259" key="8">
    <source>
        <dbReference type="Pfam" id="PF01694"/>
    </source>
</evidence>
<evidence type="ECO:0000313" key="9">
    <source>
        <dbReference type="EMBL" id="TEB35444.1"/>
    </source>
</evidence>
<dbReference type="GO" id="GO:0016020">
    <property type="term" value="C:membrane"/>
    <property type="evidence" value="ECO:0007669"/>
    <property type="project" value="UniProtKB-SubCell"/>
</dbReference>
<comment type="similarity">
    <text evidence="2">Belongs to the peptidase S54 family.</text>
</comment>
<reference evidence="9 10" key="1">
    <citation type="journal article" date="2019" name="Nat. Ecol. Evol.">
        <title>Megaphylogeny resolves global patterns of mushroom evolution.</title>
        <authorList>
            <person name="Varga T."/>
            <person name="Krizsan K."/>
            <person name="Foldi C."/>
            <person name="Dima B."/>
            <person name="Sanchez-Garcia M."/>
            <person name="Sanchez-Ramirez S."/>
            <person name="Szollosi G.J."/>
            <person name="Szarkandi J.G."/>
            <person name="Papp V."/>
            <person name="Albert L."/>
            <person name="Andreopoulos W."/>
            <person name="Angelini C."/>
            <person name="Antonin V."/>
            <person name="Barry K.W."/>
            <person name="Bougher N.L."/>
            <person name="Buchanan P."/>
            <person name="Buyck B."/>
            <person name="Bense V."/>
            <person name="Catcheside P."/>
            <person name="Chovatia M."/>
            <person name="Cooper J."/>
            <person name="Damon W."/>
            <person name="Desjardin D."/>
            <person name="Finy P."/>
            <person name="Geml J."/>
            <person name="Haridas S."/>
            <person name="Hughes K."/>
            <person name="Justo A."/>
            <person name="Karasinski D."/>
            <person name="Kautmanova I."/>
            <person name="Kiss B."/>
            <person name="Kocsube S."/>
            <person name="Kotiranta H."/>
            <person name="LaButti K.M."/>
            <person name="Lechner B.E."/>
            <person name="Liimatainen K."/>
            <person name="Lipzen A."/>
            <person name="Lukacs Z."/>
            <person name="Mihaltcheva S."/>
            <person name="Morgado L.N."/>
            <person name="Niskanen T."/>
            <person name="Noordeloos M.E."/>
            <person name="Ohm R.A."/>
            <person name="Ortiz-Santana B."/>
            <person name="Ovrebo C."/>
            <person name="Racz N."/>
            <person name="Riley R."/>
            <person name="Savchenko A."/>
            <person name="Shiryaev A."/>
            <person name="Soop K."/>
            <person name="Spirin V."/>
            <person name="Szebenyi C."/>
            <person name="Tomsovsky M."/>
            <person name="Tulloss R.E."/>
            <person name="Uehling J."/>
            <person name="Grigoriev I.V."/>
            <person name="Vagvolgyi C."/>
            <person name="Papp T."/>
            <person name="Martin F.M."/>
            <person name="Miettinen O."/>
            <person name="Hibbett D.S."/>
            <person name="Nagy L.G."/>
        </authorList>
    </citation>
    <scope>NUCLEOTIDE SEQUENCE [LARGE SCALE GENOMIC DNA]</scope>
    <source>
        <strain evidence="9 10">FP101781</strain>
    </source>
</reference>
<keyword evidence="6 7" id="KW-0472">Membrane</keyword>
<keyword evidence="4" id="KW-0378">Hydrolase</keyword>
<dbReference type="PANTHER" id="PTHR43731:SF14">
    <property type="entry name" value="PRESENILIN-ASSOCIATED RHOMBOID-LIKE PROTEIN, MITOCHONDRIAL"/>
    <property type="match status" value="1"/>
</dbReference>
<feature type="transmembrane region" description="Helical" evidence="7">
    <location>
        <begin position="110"/>
        <end position="129"/>
    </location>
</feature>
<proteinExistence type="inferred from homology"/>
<dbReference type="InterPro" id="IPR022764">
    <property type="entry name" value="Peptidase_S54_rhomboid_dom"/>
</dbReference>
<dbReference type="Pfam" id="PF01694">
    <property type="entry name" value="Rhomboid"/>
    <property type="match status" value="1"/>
</dbReference>
<comment type="subcellular location">
    <subcellularLocation>
        <location evidence="1">Membrane</location>
        <topology evidence="1">Multi-pass membrane protein</topology>
    </subcellularLocation>
</comment>
<dbReference type="Gene3D" id="1.20.1540.10">
    <property type="entry name" value="Rhomboid-like"/>
    <property type="match status" value="1"/>
</dbReference>